<accession>Q7VNY8</accession>
<dbReference type="KEGG" id="hdu:HD_0332"/>
<name>Q7VNY8_HAEDU</name>
<keyword evidence="2" id="KW-1185">Reference proteome</keyword>
<gene>
    <name evidence="1" type="ordered locus">HD_0332</name>
</gene>
<protein>
    <submittedName>
        <fullName evidence="1">Uncharacterized protein</fullName>
    </submittedName>
</protein>
<proteinExistence type="predicted"/>
<evidence type="ECO:0000313" key="2">
    <source>
        <dbReference type="Proteomes" id="UP000001022"/>
    </source>
</evidence>
<dbReference type="EMBL" id="AE017143">
    <property type="protein sequence ID" value="AAP95309.1"/>
    <property type="molecule type" value="Genomic_DNA"/>
</dbReference>
<dbReference type="Proteomes" id="UP000001022">
    <property type="component" value="Chromosome"/>
</dbReference>
<dbReference type="HOGENOM" id="CLU_3374019_0_0_6"/>
<reference evidence="2" key="1">
    <citation type="submission" date="2003-06" db="EMBL/GenBank/DDBJ databases">
        <title>The complete genome sequence of Haemophilus ducreyi.</title>
        <authorList>
            <person name="Munson R.S. Jr."/>
            <person name="Ray W.C."/>
            <person name="Mahairas G."/>
            <person name="Sabo P."/>
            <person name="Mungur R."/>
            <person name="Johnson L."/>
            <person name="Nguyen D."/>
            <person name="Wang J."/>
            <person name="Forst C."/>
            <person name="Hood L."/>
        </authorList>
    </citation>
    <scope>NUCLEOTIDE SEQUENCE [LARGE SCALE GENOMIC DNA]</scope>
    <source>
        <strain evidence="2">35000HP / ATCC 700724</strain>
    </source>
</reference>
<evidence type="ECO:0000313" key="1">
    <source>
        <dbReference type="EMBL" id="AAP95309.1"/>
    </source>
</evidence>
<dbReference type="AlphaFoldDB" id="Q7VNY8"/>
<sequence length="34" mass="3917">MYPNLDDNFTHCFISINYCIGRIRESLLIGVNGQ</sequence>
<organism evidence="1 2">
    <name type="scientific">Haemophilus ducreyi (strain 35000HP / ATCC 700724)</name>
    <dbReference type="NCBI Taxonomy" id="233412"/>
    <lineage>
        <taxon>Bacteria</taxon>
        <taxon>Pseudomonadati</taxon>
        <taxon>Pseudomonadota</taxon>
        <taxon>Gammaproteobacteria</taxon>
        <taxon>Pasteurellales</taxon>
        <taxon>Pasteurellaceae</taxon>
        <taxon>Haemophilus</taxon>
    </lineage>
</organism>